<dbReference type="GeneID" id="108675658"/>
<dbReference type="PANTHER" id="PTHR24406">
    <property type="entry name" value="TRANSCRIPTIONAL REPRESSOR CTCFL-RELATED"/>
    <property type="match status" value="1"/>
</dbReference>
<dbReference type="Pfam" id="PF00096">
    <property type="entry name" value="zf-C2H2"/>
    <property type="match status" value="2"/>
</dbReference>
<evidence type="ECO:0000256" key="8">
    <source>
        <dbReference type="SAM" id="MobiDB-lite"/>
    </source>
</evidence>
<proteinExistence type="predicted"/>
<feature type="domain" description="C2H2-type" evidence="9">
    <location>
        <begin position="821"/>
        <end position="845"/>
    </location>
</feature>
<feature type="compositionally biased region" description="Polar residues" evidence="8">
    <location>
        <begin position="803"/>
        <end position="814"/>
    </location>
</feature>
<feature type="domain" description="C2H2-type" evidence="9">
    <location>
        <begin position="1102"/>
        <end position="1130"/>
    </location>
</feature>
<evidence type="ECO:0000256" key="3">
    <source>
        <dbReference type="ARBA" id="ARBA00022737"/>
    </source>
</evidence>
<dbReference type="RefSeq" id="XP_018019174.1">
    <property type="nucleotide sequence ID" value="XM_018163685.2"/>
</dbReference>
<feature type="domain" description="C2H2-type" evidence="9">
    <location>
        <begin position="1045"/>
        <end position="1068"/>
    </location>
</feature>
<dbReference type="InterPro" id="IPR036236">
    <property type="entry name" value="Znf_C2H2_sf"/>
</dbReference>
<feature type="region of interest" description="Disordered" evidence="8">
    <location>
        <begin position="765"/>
        <end position="814"/>
    </location>
</feature>
<keyword evidence="10" id="KW-1185">Reference proteome</keyword>
<dbReference type="InterPro" id="IPR050888">
    <property type="entry name" value="ZnF_C2H2-type_TF"/>
</dbReference>
<name>A0A8B7NZB8_HYAAZ</name>
<keyword evidence="2" id="KW-0479">Metal-binding</keyword>
<feature type="domain" description="C2H2-type" evidence="9">
    <location>
        <begin position="918"/>
        <end position="946"/>
    </location>
</feature>
<feature type="compositionally biased region" description="Polar residues" evidence="8">
    <location>
        <begin position="72"/>
        <end position="82"/>
    </location>
</feature>
<evidence type="ECO:0000313" key="10">
    <source>
        <dbReference type="Proteomes" id="UP000694843"/>
    </source>
</evidence>
<evidence type="ECO:0000256" key="5">
    <source>
        <dbReference type="ARBA" id="ARBA00022833"/>
    </source>
</evidence>
<sequence>MNSSQVVQIVDEQVMLEFDEPIVEAINVLTSETLDGKSQMPHEYGAVQSFQVTSSRACNDGPTAVNSHDDNYYQQPDIANSSQDDRSKSAMQTILHKKQEDMCEIRMDKVQFIEDTQNDVFLESCIDSVWTEEVLLKFISLHSDKFRWQDSSNHPLLYEELKNELELDDSIMWRELEHKWKQLNQIYAILAAKTDISSLEARKSALFVQLQAAESSEISSCISENNSVNSETKMCSIVRHKRKSPEFTWSLDITRRFIQMRTNKHSEIPIKGHTAVYQEVLRDLGIDDRVTVMMARKKWNYLVNRYQDEYAAGGERSWALMNDMAVVMNTFAGLDTSKLKSRASPEFLWPNELTEKFIELRVSKKQDFLKYGVQHTYSAILKELGIARILTPTHLRKKWNYLVAKHKEISSYCTDGSHGWAFYDSMTNALDALAQCWEPERILHTSPSHQPEQIWTRPVVIKFIQLRAAYCKETKNCSAMYSSILSELGLSSTFKPHQARKKWNYLWNKYQELNEVGVSGYLRQAWPYFTVMKSIAHLIPESKNSVTYETPQDDPGKEAVSEVQRSEVKPTRIYRCFLCSVNGTNVADYFFFENDQRLLHTQNTVLQLLEQLVGHKLINFESTTMLCSRCTTLVNEGDAVLHRHDKIKQELRGLYQTSRNNATRDDSCNIVMGNDPSSPTLEVEADSVISVEEDASGDIVMKQEPPDVASSRISYSKRGRKRKATVFTEAIQTCMKLEPNDDAYDPNSDLNYCYDDQYFEPKPKKKFISARSKGRGRGRRGRGRGRDRPLVRSTLIGRGLDGQYSNSNKQNTSSCRGPKIFNCSECREEFKKYSDLISHRKEKHTVVDNTPLEVEETVLDTGLITYFNKDKANSLGTSHPCKDCDKIFLRKDDLSYHHELYHTNGKGRSKSAFKDKSYVCEECGDTFLFKYRLKLHINSKHLNDAGEAANDFTCGDCGTKLGSLPGLTFHMRKHHNKVLNYKKSAEFLCSDCGFMATSAKKLKDHQEAQCGYAAKEQVQCETCGKTVLKVSLKMHKIKMHSDFKEQCDRCGEKYATKTDLLRHVNVVHLNILLYACKQCNEKFPTSDALRYHRVKMHEKPAFFCHICNKSYKRVGELNTHVKRVHNDRRKAEVCSYCGKEYYDRSGLRNHLVSKHSVPPEFTYSDNYLRKKRFEGLPLAKIFERRDGMDEVSNNLSLGCPQQELRVSEEQQGSDHGDSDLHKEALIQESPVAVERSLASYSDINGQEEESSMVVTEITENSGSEHQQIILDSHGNIIHQDLHHQHHHHHHHYHHHHQHNLMHSNSCEDECAVHVVHQLPNNQQVPHQYHHQQPGLNLQPQRTIIGLDVMYQVAEDQNVKTAHVGL</sequence>
<reference evidence="11" key="1">
    <citation type="submission" date="2025-08" db="UniProtKB">
        <authorList>
            <consortium name="RefSeq"/>
        </authorList>
    </citation>
    <scope>IDENTIFICATION</scope>
    <source>
        <tissue evidence="11">Whole organism</tissue>
    </source>
</reference>
<dbReference type="Proteomes" id="UP000694843">
    <property type="component" value="Unplaced"/>
</dbReference>
<comment type="subcellular location">
    <subcellularLocation>
        <location evidence="1">Nucleus</location>
    </subcellularLocation>
</comment>
<evidence type="ECO:0000256" key="4">
    <source>
        <dbReference type="ARBA" id="ARBA00022771"/>
    </source>
</evidence>
<dbReference type="KEGG" id="hazt:108675658"/>
<keyword evidence="5" id="KW-0862">Zinc</keyword>
<keyword evidence="3" id="KW-0677">Repeat</keyword>
<evidence type="ECO:0000256" key="7">
    <source>
        <dbReference type="PROSITE-ProRule" id="PRU00042"/>
    </source>
</evidence>
<feature type="region of interest" description="Disordered" evidence="8">
    <location>
        <begin position="58"/>
        <end position="91"/>
    </location>
</feature>
<feature type="domain" description="C2H2-type" evidence="9">
    <location>
        <begin position="1132"/>
        <end position="1160"/>
    </location>
</feature>
<evidence type="ECO:0000256" key="2">
    <source>
        <dbReference type="ARBA" id="ARBA00022723"/>
    </source>
</evidence>
<dbReference type="GO" id="GO:0008270">
    <property type="term" value="F:zinc ion binding"/>
    <property type="evidence" value="ECO:0007669"/>
    <property type="project" value="UniProtKB-KW"/>
</dbReference>
<evidence type="ECO:0000313" key="11">
    <source>
        <dbReference type="RefSeq" id="XP_018019174.1"/>
    </source>
</evidence>
<dbReference type="PROSITE" id="PS50157">
    <property type="entry name" value="ZINC_FINGER_C2H2_2"/>
    <property type="match status" value="7"/>
</dbReference>
<dbReference type="PROSITE" id="PS00028">
    <property type="entry name" value="ZINC_FINGER_C2H2_1"/>
    <property type="match status" value="8"/>
</dbReference>
<protein>
    <submittedName>
        <fullName evidence="11">Uncharacterized protein LOC108675658</fullName>
    </submittedName>
</protein>
<evidence type="ECO:0000256" key="1">
    <source>
        <dbReference type="ARBA" id="ARBA00004123"/>
    </source>
</evidence>
<dbReference type="Gene3D" id="3.30.160.60">
    <property type="entry name" value="Classic Zinc Finger"/>
    <property type="match status" value="5"/>
</dbReference>
<accession>A0A8B7NZB8</accession>
<gene>
    <name evidence="11" type="primary">LOC108675658</name>
</gene>
<dbReference type="SUPFAM" id="SSF57667">
    <property type="entry name" value="beta-beta-alpha zinc fingers"/>
    <property type="match status" value="3"/>
</dbReference>
<dbReference type="Pfam" id="PF13912">
    <property type="entry name" value="zf-C2H2_6"/>
    <property type="match status" value="2"/>
</dbReference>
<feature type="domain" description="C2H2-type" evidence="9">
    <location>
        <begin position="1074"/>
        <end position="1097"/>
    </location>
</feature>
<feature type="compositionally biased region" description="Basic residues" evidence="8">
    <location>
        <begin position="765"/>
        <end position="783"/>
    </location>
</feature>
<dbReference type="SMART" id="SM00355">
    <property type="entry name" value="ZnF_C2H2"/>
    <property type="match status" value="10"/>
</dbReference>
<evidence type="ECO:0000259" key="9">
    <source>
        <dbReference type="PROSITE" id="PS50157"/>
    </source>
</evidence>
<keyword evidence="6" id="KW-0539">Nucleus</keyword>
<feature type="domain" description="C2H2-type" evidence="9">
    <location>
        <begin position="879"/>
        <end position="907"/>
    </location>
</feature>
<dbReference type="GO" id="GO:0005634">
    <property type="term" value="C:nucleus"/>
    <property type="evidence" value="ECO:0007669"/>
    <property type="project" value="UniProtKB-SubCell"/>
</dbReference>
<dbReference type="InterPro" id="IPR013087">
    <property type="entry name" value="Znf_C2H2_type"/>
</dbReference>
<keyword evidence="4 7" id="KW-0863">Zinc-finger</keyword>
<dbReference type="OrthoDB" id="8902093at2759"/>
<organism evidence="10 11">
    <name type="scientific">Hyalella azteca</name>
    <name type="common">Amphipod</name>
    <dbReference type="NCBI Taxonomy" id="294128"/>
    <lineage>
        <taxon>Eukaryota</taxon>
        <taxon>Metazoa</taxon>
        <taxon>Ecdysozoa</taxon>
        <taxon>Arthropoda</taxon>
        <taxon>Crustacea</taxon>
        <taxon>Multicrustacea</taxon>
        <taxon>Malacostraca</taxon>
        <taxon>Eumalacostraca</taxon>
        <taxon>Peracarida</taxon>
        <taxon>Amphipoda</taxon>
        <taxon>Senticaudata</taxon>
        <taxon>Talitrida</taxon>
        <taxon>Talitroidea</taxon>
        <taxon>Hyalellidae</taxon>
        <taxon>Hyalella</taxon>
    </lineage>
</organism>
<evidence type="ECO:0000256" key="6">
    <source>
        <dbReference type="ARBA" id="ARBA00023242"/>
    </source>
</evidence>